<dbReference type="EMBL" id="LDAU01000170">
    <property type="protein sequence ID" value="KRX01447.1"/>
    <property type="molecule type" value="Genomic_DNA"/>
</dbReference>
<feature type="coiled-coil region" evidence="1">
    <location>
        <begin position="104"/>
        <end position="138"/>
    </location>
</feature>
<dbReference type="AlphaFoldDB" id="A0A0V0QGY1"/>
<evidence type="ECO:0000256" key="1">
    <source>
        <dbReference type="SAM" id="Coils"/>
    </source>
</evidence>
<keyword evidence="3" id="KW-1133">Transmembrane helix</keyword>
<dbReference type="Proteomes" id="UP000054937">
    <property type="component" value="Unassembled WGS sequence"/>
</dbReference>
<organism evidence="4 5">
    <name type="scientific">Pseudocohnilembus persalinus</name>
    <name type="common">Ciliate</name>
    <dbReference type="NCBI Taxonomy" id="266149"/>
    <lineage>
        <taxon>Eukaryota</taxon>
        <taxon>Sar</taxon>
        <taxon>Alveolata</taxon>
        <taxon>Ciliophora</taxon>
        <taxon>Intramacronucleata</taxon>
        <taxon>Oligohymenophorea</taxon>
        <taxon>Scuticociliatia</taxon>
        <taxon>Philasterida</taxon>
        <taxon>Pseudocohnilembidae</taxon>
        <taxon>Pseudocohnilembus</taxon>
    </lineage>
</organism>
<proteinExistence type="predicted"/>
<feature type="compositionally biased region" description="Polar residues" evidence="2">
    <location>
        <begin position="1"/>
        <end position="13"/>
    </location>
</feature>
<keyword evidence="3" id="KW-0812">Transmembrane</keyword>
<dbReference type="OMA" id="NWMEASA"/>
<sequence length="509" mass="61018">MAFISTNSQPTNEKTQERLKKKAQRAQKYRDRLKKEEQDLENQNEDFSLNFEEFQCRSEFYLLQSINPNITQEIQKTLQMQQNYIKNFVIVSKPVEKRIYKKRNIMTQQEMEEYKKSIAEQNKNSAKKSRDNKKLKKNLLSQINTYFNSLRNTIYFQYPQFRKAFDPEFFSRIQNQQEQDEEPIQQLQQNKNSISKCQKLDKIDYVFENKDEIGFSNIGQQLNADNSWIQNQQMEQSFQLDLPQEQNSSLQDLNQKQNSSFYEEFNKVQEDYENIDKQIDNDSQINFNINKNDNKNTYKQYQNSPSQKSQQSNSNQFTQYGTNSQSNNTYKNKYQNSYISRSNSNTELFQQQLQQIQQDDNNNNYEQSFISPDFNLDNQNLDKIEQFTKIDDIFQLQSDENDIQDTKNDKNYNQSNNQNQNYNNYTDQNQKKDIDFNEYENQNSQKNQQNNINNQNSNESGWFSDNFYELRYKYSPFVFLGLICTLIALVQIQSSVIIANFYRFLNLLI</sequence>
<name>A0A0V0QGY1_PSEPJ</name>
<gene>
    <name evidence="4" type="ORF">PPERSA_01350</name>
</gene>
<evidence type="ECO:0000313" key="4">
    <source>
        <dbReference type="EMBL" id="KRX01447.1"/>
    </source>
</evidence>
<keyword evidence="3" id="KW-0472">Membrane</keyword>
<comment type="caution">
    <text evidence="4">The sequence shown here is derived from an EMBL/GenBank/DDBJ whole genome shotgun (WGS) entry which is preliminary data.</text>
</comment>
<evidence type="ECO:0000313" key="5">
    <source>
        <dbReference type="Proteomes" id="UP000054937"/>
    </source>
</evidence>
<reference evidence="4 5" key="1">
    <citation type="journal article" date="2015" name="Sci. Rep.">
        <title>Genome of the facultative scuticociliatosis pathogen Pseudocohnilembus persalinus provides insight into its virulence through horizontal gene transfer.</title>
        <authorList>
            <person name="Xiong J."/>
            <person name="Wang G."/>
            <person name="Cheng J."/>
            <person name="Tian M."/>
            <person name="Pan X."/>
            <person name="Warren A."/>
            <person name="Jiang C."/>
            <person name="Yuan D."/>
            <person name="Miao W."/>
        </authorList>
    </citation>
    <scope>NUCLEOTIDE SEQUENCE [LARGE SCALE GENOMIC DNA]</scope>
    <source>
        <strain evidence="4">36N120E</strain>
    </source>
</reference>
<dbReference type="InParanoid" id="A0A0V0QGY1"/>
<feature type="transmembrane region" description="Helical" evidence="3">
    <location>
        <begin position="477"/>
        <end position="502"/>
    </location>
</feature>
<feature type="compositionally biased region" description="Low complexity" evidence="2">
    <location>
        <begin position="411"/>
        <end position="427"/>
    </location>
</feature>
<evidence type="ECO:0008006" key="6">
    <source>
        <dbReference type="Google" id="ProtNLM"/>
    </source>
</evidence>
<feature type="region of interest" description="Disordered" evidence="2">
    <location>
        <begin position="403"/>
        <end position="427"/>
    </location>
</feature>
<evidence type="ECO:0000256" key="2">
    <source>
        <dbReference type="SAM" id="MobiDB-lite"/>
    </source>
</evidence>
<accession>A0A0V0QGY1</accession>
<keyword evidence="1" id="KW-0175">Coiled coil</keyword>
<protein>
    <recommendedName>
        <fullName evidence="6">Transmembrane protein</fullName>
    </recommendedName>
</protein>
<feature type="compositionally biased region" description="Polar residues" evidence="2">
    <location>
        <begin position="317"/>
        <end position="330"/>
    </location>
</feature>
<feature type="compositionally biased region" description="Low complexity" evidence="2">
    <location>
        <begin position="298"/>
        <end position="316"/>
    </location>
</feature>
<feature type="region of interest" description="Disordered" evidence="2">
    <location>
        <begin position="1"/>
        <end position="20"/>
    </location>
</feature>
<feature type="region of interest" description="Disordered" evidence="2">
    <location>
        <begin position="281"/>
        <end position="330"/>
    </location>
</feature>
<keyword evidence="5" id="KW-1185">Reference proteome</keyword>
<evidence type="ECO:0000256" key="3">
    <source>
        <dbReference type="SAM" id="Phobius"/>
    </source>
</evidence>